<feature type="domain" description="Carrier" evidence="1">
    <location>
        <begin position="1"/>
        <end position="77"/>
    </location>
</feature>
<sequence length="84" mass="9511">MKEKIVSYIKNKLVTESIETINIHEDLLGSGLVDSIGMVQLVLFIETEAGIKVSPEEMTIENFMTINHMLRFIASKQNTDTKQI</sequence>
<dbReference type="EMBL" id="RCNR01000021">
    <property type="protein sequence ID" value="MUH36574.1"/>
    <property type="molecule type" value="Genomic_DNA"/>
</dbReference>
<evidence type="ECO:0000313" key="2">
    <source>
        <dbReference type="EMBL" id="MUH36574.1"/>
    </source>
</evidence>
<dbReference type="Proteomes" id="UP000540519">
    <property type="component" value="Unassembled WGS sequence"/>
</dbReference>
<organism evidence="2 3">
    <name type="scientific">Zobellia amurskyensis</name>
    <dbReference type="NCBI Taxonomy" id="248905"/>
    <lineage>
        <taxon>Bacteria</taxon>
        <taxon>Pseudomonadati</taxon>
        <taxon>Bacteroidota</taxon>
        <taxon>Flavobacteriia</taxon>
        <taxon>Flavobacteriales</taxon>
        <taxon>Flavobacteriaceae</taxon>
        <taxon>Zobellia</taxon>
    </lineage>
</organism>
<dbReference type="PROSITE" id="PS50075">
    <property type="entry name" value="CARRIER"/>
    <property type="match status" value="1"/>
</dbReference>
<dbReference type="Gene3D" id="1.10.1200.10">
    <property type="entry name" value="ACP-like"/>
    <property type="match status" value="1"/>
</dbReference>
<dbReference type="InterPro" id="IPR036736">
    <property type="entry name" value="ACP-like_sf"/>
</dbReference>
<proteinExistence type="predicted"/>
<dbReference type="Pfam" id="PF00550">
    <property type="entry name" value="PP-binding"/>
    <property type="match status" value="1"/>
</dbReference>
<evidence type="ECO:0000259" key="1">
    <source>
        <dbReference type="PROSITE" id="PS50075"/>
    </source>
</evidence>
<dbReference type="RefSeq" id="WP_155600105.1">
    <property type="nucleotide sequence ID" value="NZ_RCNR01000021.1"/>
</dbReference>
<dbReference type="AlphaFoldDB" id="A0A7X3D1V2"/>
<name>A0A7X3D1V2_9FLAO</name>
<evidence type="ECO:0000313" key="3">
    <source>
        <dbReference type="Proteomes" id="UP000540519"/>
    </source>
</evidence>
<dbReference type="InterPro" id="IPR009081">
    <property type="entry name" value="PP-bd_ACP"/>
</dbReference>
<dbReference type="SUPFAM" id="SSF47336">
    <property type="entry name" value="ACP-like"/>
    <property type="match status" value="1"/>
</dbReference>
<accession>A0A7X3D1V2</accession>
<comment type="caution">
    <text evidence="2">The sequence shown here is derived from an EMBL/GenBank/DDBJ whole genome shotgun (WGS) entry which is preliminary data.</text>
</comment>
<reference evidence="2 3" key="1">
    <citation type="journal article" date="2019" name="Mar. Drugs">
        <title>Comparative Genomics and CAZyme Genome Repertoires of Marine Zobellia amurskyensis KMM 3526(T) and Zobellia laminariae KMM 3676(T).</title>
        <authorList>
            <person name="Chernysheva N."/>
            <person name="Bystritskaya E."/>
            <person name="Stenkova A."/>
            <person name="Golovkin I."/>
            <person name="Nedashkovskaya O."/>
            <person name="Isaeva M."/>
        </authorList>
    </citation>
    <scope>NUCLEOTIDE SEQUENCE [LARGE SCALE GENOMIC DNA]</scope>
    <source>
        <strain evidence="2 3">KMM 3526</strain>
    </source>
</reference>
<keyword evidence="3" id="KW-1185">Reference proteome</keyword>
<protein>
    <submittedName>
        <fullName evidence="2">Acyl carrier protein</fullName>
    </submittedName>
</protein>
<dbReference type="OrthoDB" id="7875289at2"/>
<gene>
    <name evidence="2" type="ORF">D9O36_12040</name>
</gene>